<organism evidence="1 2">
    <name type="scientific">Ascaris lumbricoides</name>
    <name type="common">Giant roundworm</name>
    <dbReference type="NCBI Taxonomy" id="6252"/>
    <lineage>
        <taxon>Eukaryota</taxon>
        <taxon>Metazoa</taxon>
        <taxon>Ecdysozoa</taxon>
        <taxon>Nematoda</taxon>
        <taxon>Chromadorea</taxon>
        <taxon>Rhabditida</taxon>
        <taxon>Spirurina</taxon>
        <taxon>Ascaridomorpha</taxon>
        <taxon>Ascaridoidea</taxon>
        <taxon>Ascarididae</taxon>
        <taxon>Ascaris</taxon>
    </lineage>
</organism>
<dbReference type="AlphaFoldDB" id="A0A0M3IPC1"/>
<dbReference type="Proteomes" id="UP000036681">
    <property type="component" value="Unplaced"/>
</dbReference>
<accession>A0A0M3IPC1</accession>
<protein>
    <submittedName>
        <fullName evidence="2">Mediator of RNA polymerase II transcription subunit 28</fullName>
    </submittedName>
</protein>
<evidence type="ECO:0000313" key="1">
    <source>
        <dbReference type="Proteomes" id="UP000036681"/>
    </source>
</evidence>
<keyword evidence="1" id="KW-1185">Reference proteome</keyword>
<reference evidence="2" key="1">
    <citation type="submission" date="2017-02" db="UniProtKB">
        <authorList>
            <consortium name="WormBaseParasite"/>
        </authorList>
    </citation>
    <scope>IDENTIFICATION</scope>
</reference>
<proteinExistence type="predicted"/>
<evidence type="ECO:0000313" key="2">
    <source>
        <dbReference type="WBParaSite" id="ALUE_0002059901-mRNA-1"/>
    </source>
</evidence>
<dbReference type="WBParaSite" id="ALUE_0002059901-mRNA-1">
    <property type="protein sequence ID" value="ALUE_0002059901-mRNA-1"/>
    <property type="gene ID" value="ALUE_0002059901"/>
</dbReference>
<name>A0A0M3IPC1_ASCLU</name>
<sequence>MLIHRIATLKETVAALAQLCPPEIYGPAPTSYEMQMAFTSLQVHYAEVALQLNQLLSSSSISFEYRTDVKQYDERRSALQWQIEREQRLIARLDIIIAEHTSLI</sequence>